<protein>
    <recommendedName>
        <fullName evidence="8">Cytochrome P450</fullName>
    </recommendedName>
</protein>
<dbReference type="InterPro" id="IPR002401">
    <property type="entry name" value="Cyt_P450_E_grp-I"/>
</dbReference>
<evidence type="ECO:0000313" key="7">
    <source>
        <dbReference type="Proteomes" id="UP001430848"/>
    </source>
</evidence>
<dbReference type="PANTHER" id="PTHR24305:SF235">
    <property type="entry name" value="CYTOCHROME P450 MONOOXYGENASE APDB-RELATED"/>
    <property type="match status" value="1"/>
</dbReference>
<evidence type="ECO:0000256" key="3">
    <source>
        <dbReference type="ARBA" id="ARBA00022723"/>
    </source>
</evidence>
<organism evidence="6 7">
    <name type="scientific">Diaporthe eres</name>
    <name type="common">Phomopsis oblonga</name>
    <dbReference type="NCBI Taxonomy" id="83184"/>
    <lineage>
        <taxon>Eukaryota</taxon>
        <taxon>Fungi</taxon>
        <taxon>Dikarya</taxon>
        <taxon>Ascomycota</taxon>
        <taxon>Pezizomycotina</taxon>
        <taxon>Sordariomycetes</taxon>
        <taxon>Sordariomycetidae</taxon>
        <taxon>Diaporthales</taxon>
        <taxon>Diaporthaceae</taxon>
        <taxon>Diaporthe</taxon>
        <taxon>Diaporthe eres species complex</taxon>
    </lineage>
</organism>
<dbReference type="InterPro" id="IPR036396">
    <property type="entry name" value="Cyt_P450_sf"/>
</dbReference>
<keyword evidence="7" id="KW-1185">Reference proteome</keyword>
<dbReference type="InterPro" id="IPR050121">
    <property type="entry name" value="Cytochrome_P450_monoxygenase"/>
</dbReference>
<proteinExistence type="predicted"/>
<evidence type="ECO:0000256" key="4">
    <source>
        <dbReference type="ARBA" id="ARBA00023002"/>
    </source>
</evidence>
<dbReference type="InterPro" id="IPR001128">
    <property type="entry name" value="Cyt_P450"/>
</dbReference>
<reference evidence="6 7" key="1">
    <citation type="submission" date="2024-02" db="EMBL/GenBank/DDBJ databases">
        <title>De novo assembly and annotation of 12 fungi associated with fruit tree decline syndrome in Ontario, Canada.</title>
        <authorList>
            <person name="Sulman M."/>
            <person name="Ellouze W."/>
            <person name="Ilyukhin E."/>
        </authorList>
    </citation>
    <scope>NUCLEOTIDE SEQUENCE [LARGE SCALE GENOMIC DNA]</scope>
    <source>
        <strain evidence="6 7">M169</strain>
    </source>
</reference>
<evidence type="ECO:0000256" key="5">
    <source>
        <dbReference type="ARBA" id="ARBA00023004"/>
    </source>
</evidence>
<evidence type="ECO:0000256" key="2">
    <source>
        <dbReference type="ARBA" id="ARBA00022617"/>
    </source>
</evidence>
<evidence type="ECO:0008006" key="8">
    <source>
        <dbReference type="Google" id="ProtNLM"/>
    </source>
</evidence>
<dbReference type="PRINTS" id="PR00463">
    <property type="entry name" value="EP450I"/>
</dbReference>
<evidence type="ECO:0000313" key="6">
    <source>
        <dbReference type="EMBL" id="KAK7720883.1"/>
    </source>
</evidence>
<dbReference type="PANTHER" id="PTHR24305">
    <property type="entry name" value="CYTOCHROME P450"/>
    <property type="match status" value="1"/>
</dbReference>
<keyword evidence="5" id="KW-0408">Iron</keyword>
<dbReference type="SUPFAM" id="SSF48264">
    <property type="entry name" value="Cytochrome P450"/>
    <property type="match status" value="1"/>
</dbReference>
<dbReference type="Proteomes" id="UP001430848">
    <property type="component" value="Unassembled WGS sequence"/>
</dbReference>
<keyword evidence="4" id="KW-0560">Oxidoreductase</keyword>
<dbReference type="Gene3D" id="1.10.630.10">
    <property type="entry name" value="Cytochrome P450"/>
    <property type="match status" value="1"/>
</dbReference>
<keyword evidence="3" id="KW-0479">Metal-binding</keyword>
<comment type="cofactor">
    <cofactor evidence="1">
        <name>heme</name>
        <dbReference type="ChEBI" id="CHEBI:30413"/>
    </cofactor>
</comment>
<name>A0ABR1NZ92_DIAER</name>
<sequence>MDSARAKIISATSLTPPRYYEIVSNFGWREALLLVAAAVVTNIVYNAYLHPLRNVPGPFLAGVTELWRTAKYASGQWHQDILDLHHQYGPVVRVSPNEVSFVDQTALEQVYGHATGTKKFFNTTNVKEHAFLRKRVTAAYSKSAIMSQETQVQQVLDHLWQRFRQIANSGQTIDLQVWTNYLAFDVVSQLGMGGPIGFIDDGDKHGIMSAVHQIFYVAASGGYLPGQMMFLQWPSVQAIADFLGGAQGFKRFQVWSSQQVKSRMAEGDTQKDSKRGRDLLDHFISMKEPDGRQATEPSVMAEVGNLIGAGADTAAVGMAVVLGQLVEHPDDLARLRREVDEAYEALAKTSGEGSAELSLREMEGLPFLSACVQEATRLCPSIVWQLPREAPETGITIAGHYIPPGATLGMSPMAHNRSREIFGDDADEWRPQRWLPEGDQVEGKATKSERQRRMDKFNVTVSYNFPLPRPMMPRALRGRRRV</sequence>
<comment type="caution">
    <text evidence="6">The sequence shown here is derived from an EMBL/GenBank/DDBJ whole genome shotgun (WGS) entry which is preliminary data.</text>
</comment>
<keyword evidence="2" id="KW-0349">Heme</keyword>
<dbReference type="EMBL" id="JAKNSF020000072">
    <property type="protein sequence ID" value="KAK7720883.1"/>
    <property type="molecule type" value="Genomic_DNA"/>
</dbReference>
<gene>
    <name evidence="6" type="ORF">SLS63_009666</name>
</gene>
<dbReference type="Pfam" id="PF00067">
    <property type="entry name" value="p450"/>
    <property type="match status" value="1"/>
</dbReference>
<evidence type="ECO:0000256" key="1">
    <source>
        <dbReference type="ARBA" id="ARBA00001971"/>
    </source>
</evidence>
<accession>A0ABR1NZ92</accession>